<keyword evidence="11" id="KW-1185">Reference proteome</keyword>
<keyword evidence="1 8" id="KW-0963">Cytoplasm</keyword>
<feature type="binding site" evidence="8">
    <location>
        <position position="118"/>
    </location>
    <ligand>
        <name>Fe cation</name>
        <dbReference type="ChEBI" id="CHEBI:24875"/>
    </ligand>
</feature>
<keyword evidence="2 8" id="KW-0808">Transferase</keyword>
<sequence length="339" mass="35331">MSGEKVLGIETSCDETSVAVVAGGEEILANIISSQIKTHKRYGGVVPEIASRKHVENIAVVVEQALTEAALSWEDINAVAVTQGPGLVGALLVGVSTAKAIAYSLKKPLLGIHHLMGHIYAVFLENKGIKLPLLCLVVSGGHTSLLVLEGYGRMRLLGQTRDDAAGEAFDKVARALGLSYPGGPEIERIAREGNAGAIQFPRAWLEGGSLDFSFSGLKSAVLNYINRAGQKGEEVIQEDVAASFQQAVIDVLVGKAFAALKDTGLNQLAVVGGVAANGSLTSALRKRAVVEGAEIFNPSPILCTDNGAMIACAGYHALKGGQDAGLDLNAVPNLPLNYL</sequence>
<evidence type="ECO:0000256" key="1">
    <source>
        <dbReference type="ARBA" id="ARBA00022490"/>
    </source>
</evidence>
<gene>
    <name evidence="8 10" type="primary">tsaD</name>
    <name evidence="10" type="ORF">MFMK1_003393</name>
</gene>
<keyword evidence="5 8" id="KW-0408">Iron</keyword>
<dbReference type="GO" id="GO:0005506">
    <property type="term" value="F:iron ion binding"/>
    <property type="evidence" value="ECO:0007669"/>
    <property type="project" value="UniProtKB-UniRule"/>
</dbReference>
<evidence type="ECO:0000256" key="4">
    <source>
        <dbReference type="ARBA" id="ARBA00022723"/>
    </source>
</evidence>
<dbReference type="EMBL" id="CP121694">
    <property type="protein sequence ID" value="WRO23531.1"/>
    <property type="molecule type" value="Genomic_DNA"/>
</dbReference>
<dbReference type="GO" id="GO:0002949">
    <property type="term" value="P:tRNA threonylcarbamoyladenosine modification"/>
    <property type="evidence" value="ECO:0007669"/>
    <property type="project" value="UniProtKB-UniRule"/>
</dbReference>
<evidence type="ECO:0000313" key="10">
    <source>
        <dbReference type="EMBL" id="WRO23531.1"/>
    </source>
</evidence>
<dbReference type="RefSeq" id="WP_366922913.1">
    <property type="nucleotide sequence ID" value="NZ_CP121694.1"/>
</dbReference>
<keyword evidence="4 8" id="KW-0479">Metal-binding</keyword>
<dbReference type="FunFam" id="3.30.420.40:FF:000040">
    <property type="entry name" value="tRNA N6-adenosine threonylcarbamoyltransferase"/>
    <property type="match status" value="1"/>
</dbReference>
<keyword evidence="3 8" id="KW-0819">tRNA processing</keyword>
<dbReference type="Pfam" id="PF00814">
    <property type="entry name" value="TsaD"/>
    <property type="match status" value="1"/>
</dbReference>
<evidence type="ECO:0000256" key="5">
    <source>
        <dbReference type="ARBA" id="ARBA00023004"/>
    </source>
</evidence>
<dbReference type="SUPFAM" id="SSF53067">
    <property type="entry name" value="Actin-like ATPase domain"/>
    <property type="match status" value="2"/>
</dbReference>
<evidence type="ECO:0000256" key="6">
    <source>
        <dbReference type="ARBA" id="ARBA00023315"/>
    </source>
</evidence>
<dbReference type="PANTHER" id="PTHR11735:SF6">
    <property type="entry name" value="TRNA N6-ADENOSINE THREONYLCARBAMOYLTRANSFERASE, MITOCHONDRIAL"/>
    <property type="match status" value="1"/>
</dbReference>
<organism evidence="10 11">
    <name type="scientific">Metallumcola ferriviriculae</name>
    <dbReference type="NCBI Taxonomy" id="3039180"/>
    <lineage>
        <taxon>Bacteria</taxon>
        <taxon>Bacillati</taxon>
        <taxon>Bacillota</taxon>
        <taxon>Clostridia</taxon>
        <taxon>Neomoorellales</taxon>
        <taxon>Desulfitibacteraceae</taxon>
        <taxon>Metallumcola</taxon>
    </lineage>
</organism>
<feature type="binding site" evidence="8">
    <location>
        <position position="305"/>
    </location>
    <ligand>
        <name>Fe cation</name>
        <dbReference type="ChEBI" id="CHEBI:24875"/>
    </ligand>
</feature>
<accession>A0AAU0URD0</accession>
<dbReference type="Proteomes" id="UP001329915">
    <property type="component" value="Chromosome"/>
</dbReference>
<dbReference type="AlphaFoldDB" id="A0AAU0URD0"/>
<dbReference type="KEGG" id="dbc:MFMK1_003393"/>
<dbReference type="NCBIfam" id="TIGR00329">
    <property type="entry name" value="gcp_kae1"/>
    <property type="match status" value="1"/>
</dbReference>
<dbReference type="InterPro" id="IPR000905">
    <property type="entry name" value="Gcp-like_dom"/>
</dbReference>
<dbReference type="InterPro" id="IPR017860">
    <property type="entry name" value="Peptidase_M22_CS"/>
</dbReference>
<evidence type="ECO:0000256" key="3">
    <source>
        <dbReference type="ARBA" id="ARBA00022694"/>
    </source>
</evidence>
<dbReference type="PROSITE" id="PS01016">
    <property type="entry name" value="GLYCOPROTEASE"/>
    <property type="match status" value="1"/>
</dbReference>
<reference evidence="10 11" key="1">
    <citation type="submission" date="2023-04" db="EMBL/GenBank/DDBJ databases">
        <authorList>
            <person name="Hsu D."/>
        </authorList>
    </citation>
    <scope>NUCLEOTIDE SEQUENCE [LARGE SCALE GENOMIC DNA]</scope>
    <source>
        <strain evidence="10 11">MK1</strain>
    </source>
</reference>
<feature type="binding site" evidence="8">
    <location>
        <position position="183"/>
    </location>
    <ligand>
        <name>substrate</name>
    </ligand>
</feature>
<comment type="similarity">
    <text evidence="8">Belongs to the KAE1 / TsaD family.</text>
</comment>
<dbReference type="Gene3D" id="3.30.420.40">
    <property type="match status" value="2"/>
</dbReference>
<comment type="subcellular location">
    <subcellularLocation>
        <location evidence="8">Cytoplasm</location>
    </subcellularLocation>
</comment>
<feature type="binding site" evidence="8">
    <location>
        <begin position="137"/>
        <end position="141"/>
    </location>
    <ligand>
        <name>substrate</name>
    </ligand>
</feature>
<comment type="catalytic activity">
    <reaction evidence="7 8">
        <text>L-threonylcarbamoyladenylate + adenosine(37) in tRNA = N(6)-L-threonylcarbamoyladenosine(37) in tRNA + AMP + H(+)</text>
        <dbReference type="Rhea" id="RHEA:37059"/>
        <dbReference type="Rhea" id="RHEA-COMP:10162"/>
        <dbReference type="Rhea" id="RHEA-COMP:10163"/>
        <dbReference type="ChEBI" id="CHEBI:15378"/>
        <dbReference type="ChEBI" id="CHEBI:73682"/>
        <dbReference type="ChEBI" id="CHEBI:74411"/>
        <dbReference type="ChEBI" id="CHEBI:74418"/>
        <dbReference type="ChEBI" id="CHEBI:456215"/>
        <dbReference type="EC" id="2.3.1.234"/>
    </reaction>
</comment>
<dbReference type="GO" id="GO:0061711">
    <property type="term" value="F:tRNA N(6)-L-threonylcarbamoyladenine synthase activity"/>
    <property type="evidence" value="ECO:0007669"/>
    <property type="project" value="UniProtKB-EC"/>
</dbReference>
<dbReference type="InterPro" id="IPR022450">
    <property type="entry name" value="TsaD"/>
</dbReference>
<evidence type="ECO:0000256" key="7">
    <source>
        <dbReference type="ARBA" id="ARBA00048117"/>
    </source>
</evidence>
<dbReference type="GO" id="GO:0005737">
    <property type="term" value="C:cytoplasm"/>
    <property type="evidence" value="ECO:0007669"/>
    <property type="project" value="UniProtKB-SubCell"/>
</dbReference>
<name>A0AAU0URD0_9FIRM</name>
<feature type="binding site" evidence="8">
    <location>
        <position position="170"/>
    </location>
    <ligand>
        <name>substrate</name>
    </ligand>
</feature>
<dbReference type="InterPro" id="IPR017861">
    <property type="entry name" value="KAE1/TsaD"/>
</dbReference>
<evidence type="ECO:0000259" key="9">
    <source>
        <dbReference type="Pfam" id="PF00814"/>
    </source>
</evidence>
<comment type="function">
    <text evidence="8">Required for the formation of a threonylcarbamoyl group on adenosine at position 37 (t(6)A37) in tRNAs that read codons beginning with adenine. Is involved in the transfer of the threonylcarbamoyl moiety of threonylcarbamoyl-AMP (TC-AMP) to the N6 group of A37, together with TsaE and TsaB. TsaD likely plays a direct catalytic role in this reaction.</text>
</comment>
<dbReference type="CDD" id="cd24133">
    <property type="entry name" value="ASKHA_NBD_TsaD_bac"/>
    <property type="match status" value="1"/>
</dbReference>
<feature type="domain" description="Gcp-like" evidence="9">
    <location>
        <begin position="26"/>
        <end position="311"/>
    </location>
</feature>
<keyword evidence="6 8" id="KW-0012">Acyltransferase</keyword>
<feature type="binding site" evidence="8">
    <location>
        <position position="187"/>
    </location>
    <ligand>
        <name>substrate</name>
    </ligand>
</feature>
<protein>
    <recommendedName>
        <fullName evidence="8">tRNA N6-adenosine threonylcarbamoyltransferase</fullName>
        <ecNumber evidence="8">2.3.1.234</ecNumber>
    </recommendedName>
    <alternativeName>
        <fullName evidence="8">N6-L-threonylcarbamoyladenine synthase</fullName>
        <shortName evidence="8">t(6)A synthase</shortName>
    </alternativeName>
    <alternativeName>
        <fullName evidence="8">t(6)A37 threonylcarbamoyladenosine biosynthesis protein TsaD</fullName>
    </alternativeName>
    <alternativeName>
        <fullName evidence="8">tRNA threonylcarbamoyladenosine biosynthesis protein TsaD</fullName>
    </alternativeName>
</protein>
<dbReference type="EC" id="2.3.1.234" evidence="8"/>
<comment type="cofactor">
    <cofactor evidence="8">
        <name>Fe(2+)</name>
        <dbReference type="ChEBI" id="CHEBI:29033"/>
    </cofactor>
    <text evidence="8">Binds 1 Fe(2+) ion per subunit.</text>
</comment>
<feature type="binding site" evidence="8">
    <location>
        <position position="277"/>
    </location>
    <ligand>
        <name>substrate</name>
    </ligand>
</feature>
<dbReference type="HAMAP" id="MF_01445">
    <property type="entry name" value="TsaD"/>
    <property type="match status" value="1"/>
</dbReference>
<evidence type="ECO:0000256" key="8">
    <source>
        <dbReference type="HAMAP-Rule" id="MF_01445"/>
    </source>
</evidence>
<dbReference type="FunFam" id="3.30.420.40:FF:000012">
    <property type="entry name" value="tRNA N6-adenosine threonylcarbamoyltransferase"/>
    <property type="match status" value="1"/>
</dbReference>
<feature type="binding site" evidence="8">
    <location>
        <position position="114"/>
    </location>
    <ligand>
        <name>Fe cation</name>
        <dbReference type="ChEBI" id="CHEBI:24875"/>
    </ligand>
</feature>
<dbReference type="PRINTS" id="PR00789">
    <property type="entry name" value="OSIALOPTASE"/>
</dbReference>
<evidence type="ECO:0000313" key="11">
    <source>
        <dbReference type="Proteomes" id="UP001329915"/>
    </source>
</evidence>
<proteinExistence type="inferred from homology"/>
<dbReference type="PANTHER" id="PTHR11735">
    <property type="entry name" value="TRNA N6-ADENOSINE THREONYLCARBAMOYLTRANSFERASE"/>
    <property type="match status" value="1"/>
</dbReference>
<evidence type="ECO:0000256" key="2">
    <source>
        <dbReference type="ARBA" id="ARBA00022679"/>
    </source>
</evidence>
<dbReference type="NCBIfam" id="TIGR03723">
    <property type="entry name" value="T6A_TsaD_YgjD"/>
    <property type="match status" value="1"/>
</dbReference>
<dbReference type="InterPro" id="IPR043129">
    <property type="entry name" value="ATPase_NBD"/>
</dbReference>